<evidence type="ECO:0000256" key="13">
    <source>
        <dbReference type="ARBA" id="ARBA00023303"/>
    </source>
</evidence>
<evidence type="ECO:0000259" key="16">
    <source>
        <dbReference type="SMART" id="SM00079"/>
    </source>
</evidence>
<dbReference type="Gene3D" id="3.40.50.2300">
    <property type="match status" value="2"/>
</dbReference>
<keyword evidence="10" id="KW-0325">Glycoprotein</keyword>
<evidence type="ECO:0000256" key="1">
    <source>
        <dbReference type="ARBA" id="ARBA00022448"/>
    </source>
</evidence>
<name>A0A815F0K5_9BILA</name>
<keyword evidence="8 15" id="KW-0472">Membrane</keyword>
<accession>A0A815F0K5</accession>
<keyword evidence="11" id="KW-0628">Postsynaptic cell membrane</keyword>
<dbReference type="InterPro" id="IPR001320">
    <property type="entry name" value="Iontro_rcpt_C"/>
</dbReference>
<dbReference type="SUPFAM" id="SSF53822">
    <property type="entry name" value="Periplasmic binding protein-like I"/>
    <property type="match status" value="1"/>
</dbReference>
<evidence type="ECO:0000256" key="8">
    <source>
        <dbReference type="ARBA" id="ARBA00023136"/>
    </source>
</evidence>
<keyword evidence="9" id="KW-0675">Receptor</keyword>
<keyword evidence="7" id="KW-0406">Ion transport</keyword>
<dbReference type="Pfam" id="PF00060">
    <property type="entry name" value="Lig_chan"/>
    <property type="match status" value="1"/>
</dbReference>
<proteinExistence type="predicted"/>
<dbReference type="Proteomes" id="UP000663864">
    <property type="component" value="Unassembled WGS sequence"/>
</dbReference>
<protein>
    <submittedName>
        <fullName evidence="18">Uncharacterized protein</fullName>
    </submittedName>
</protein>
<feature type="transmembrane region" description="Helical" evidence="15">
    <location>
        <begin position="656"/>
        <end position="686"/>
    </location>
</feature>
<evidence type="ECO:0000256" key="9">
    <source>
        <dbReference type="ARBA" id="ARBA00023170"/>
    </source>
</evidence>
<keyword evidence="6" id="KW-0770">Synapse</keyword>
<feature type="transmembrane region" description="Helical" evidence="15">
    <location>
        <begin position="706"/>
        <end position="724"/>
    </location>
</feature>
<dbReference type="GO" id="GO:0015276">
    <property type="term" value="F:ligand-gated monoatomic ion channel activity"/>
    <property type="evidence" value="ECO:0007669"/>
    <property type="project" value="InterPro"/>
</dbReference>
<keyword evidence="13" id="KW-0407">Ion channel</keyword>
<feature type="transmembrane region" description="Helical" evidence="15">
    <location>
        <begin position="932"/>
        <end position="956"/>
    </location>
</feature>
<dbReference type="Pfam" id="PF01094">
    <property type="entry name" value="ANF_receptor"/>
    <property type="match status" value="1"/>
</dbReference>
<evidence type="ECO:0000256" key="15">
    <source>
        <dbReference type="SAM" id="Phobius"/>
    </source>
</evidence>
<dbReference type="Pfam" id="PF10613">
    <property type="entry name" value="Lig_chan-Glu_bd"/>
    <property type="match status" value="1"/>
</dbReference>
<evidence type="ECO:0000256" key="2">
    <source>
        <dbReference type="ARBA" id="ARBA00022475"/>
    </source>
</evidence>
<dbReference type="InterPro" id="IPR015683">
    <property type="entry name" value="Ionotropic_Glu_rcpt"/>
</dbReference>
<comment type="caution">
    <text evidence="18">The sequence shown here is derived from an EMBL/GenBank/DDBJ whole genome shotgun (WGS) entry which is preliminary data.</text>
</comment>
<evidence type="ECO:0000256" key="12">
    <source>
        <dbReference type="ARBA" id="ARBA00023286"/>
    </source>
</evidence>
<dbReference type="InterPro" id="IPR001828">
    <property type="entry name" value="ANF_lig-bd_rcpt"/>
</dbReference>
<organism evidence="18 19">
    <name type="scientific">Rotaria sordida</name>
    <dbReference type="NCBI Taxonomy" id="392033"/>
    <lineage>
        <taxon>Eukaryota</taxon>
        <taxon>Metazoa</taxon>
        <taxon>Spiralia</taxon>
        <taxon>Gnathifera</taxon>
        <taxon>Rotifera</taxon>
        <taxon>Eurotatoria</taxon>
        <taxon>Bdelloidea</taxon>
        <taxon>Philodinida</taxon>
        <taxon>Philodinidae</taxon>
        <taxon>Rotaria</taxon>
    </lineage>
</organism>
<dbReference type="Gene3D" id="1.10.287.70">
    <property type="match status" value="1"/>
</dbReference>
<evidence type="ECO:0000256" key="7">
    <source>
        <dbReference type="ARBA" id="ARBA00023065"/>
    </source>
</evidence>
<evidence type="ECO:0000256" key="3">
    <source>
        <dbReference type="ARBA" id="ARBA00022692"/>
    </source>
</evidence>
<keyword evidence="5 15" id="KW-1133">Transmembrane helix</keyword>
<dbReference type="FunFam" id="1.10.287.70:FF:000010">
    <property type="entry name" value="Putative glutamate receptor ionotropic kainate 1"/>
    <property type="match status" value="1"/>
</dbReference>
<dbReference type="FunFam" id="3.40.190.10:FF:000060">
    <property type="entry name" value="Glutamate receptor ionotropic, kainate 1"/>
    <property type="match status" value="1"/>
</dbReference>
<keyword evidence="2" id="KW-1003">Cell membrane</keyword>
<keyword evidence="4" id="KW-0732">Signal</keyword>
<evidence type="ECO:0000256" key="5">
    <source>
        <dbReference type="ARBA" id="ARBA00022989"/>
    </source>
</evidence>
<feature type="domain" description="Ionotropic glutamate receptor C-terminal" evidence="16">
    <location>
        <begin position="540"/>
        <end position="904"/>
    </location>
</feature>
<dbReference type="AlphaFoldDB" id="A0A815F0K5"/>
<feature type="transmembrane region" description="Helical" evidence="15">
    <location>
        <begin position="744"/>
        <end position="763"/>
    </location>
</feature>
<gene>
    <name evidence="18" type="ORF">ZHD862_LOCUS29097</name>
</gene>
<dbReference type="FunFam" id="3.40.190.10:FF:000024">
    <property type="entry name" value="Glutamate receptor, ionotropic, delta 1"/>
    <property type="match status" value="1"/>
</dbReference>
<sequence length="1053" mass="122510">MTDGYDELVLSLVHRMSNIQKLDLSLLVWTTKTFVDGGIFTSVRRVSLFDERSFEHEFFLRIAQSFPFMEKLTLINNKRQNNKQFGKSKNKNQDLSIIEYPYLIELDLTQAQKDYYEQFLFDTKICLTNNVCVNMDYQLVKKVTRNFRRNTTRIVLIDYNDPLIKYQLETLIADYEQEWIISSIYLQTNTKLNIETVKYQPQYQLKLLEKLCQHLNSTNYLFVITHFRYQSPKFVHTTLSQMHIPHMAVSMTTSNAANSYTLHMQTSSEDLSMAIRDIIDHFDWGYDHNKLLFIYEKHTTLDLLSDVLRVKNNRQPAVILKALTMDSKGAMHARSILAELRHKADPSKKIIIALSQKSLDEFLMDAQNLGIVSIYYHLLIVGVDARQLNSAHFYESGVQLTSIQLVPNKLTQYYQIEQGLIKDALDTVKYILRKLFDTEYKKERLIPQQECSWKKLFTASSYSTFTQHIGETLLEISRTIKFPGATGMVDFDQAGLRRSIELKVLDLNDKGMVEIGTWTNTNRLSINQLGVQQLSAIRKHLQVVTREEKPYVVRKTHSNGSVYFEGYCIDMLDEIARRLQFNYSIRIAKDAAYGKEDEKGQWSGIIGELTRRTADLGIGALTITYPREQVIDFTKPFMTFGITILFRKPMRPRPNLFAFLEPLTGIVWLFMAIAYIGVSLFLFSMARFSPYEWQSPYSCKRHSEYLINRFTIVNCFWFTIGSLMKQTIDYGPRSISTRVLIGSWWFFSLIMIASYTANLAAFLTTKRLESPIDGIEALAKQTDIMYGPLKGGSTEQFFRSSKIPIYERMWYYMSSRPEVFPDTTELGIEWVKSRNYAFLLESATNEYNVQRHCELMQVGGLIESKSYGIGTTHGSPYRDRISNEILQLQENGFLNNLYIKWWKERNVPERCDDSDVDRRKKSFTNELDLKNIGGIFVMLIIGLSFSFIVTSLEFYFKAKRRRLLDGKSTTIKERLKRDLHFALCTNFTSSRPTFMHEKENLENKENNNDEIFEDLNIKSNCIQNIPQETKSSSNDRERLAVVSLKHSSCHHVT</sequence>
<keyword evidence="12" id="KW-1071">Ligand-gated ion channel</keyword>
<dbReference type="Gene3D" id="3.40.190.10">
    <property type="entry name" value="Periplasmic binding protein-like II"/>
    <property type="match status" value="2"/>
</dbReference>
<evidence type="ECO:0000256" key="10">
    <source>
        <dbReference type="ARBA" id="ARBA00023180"/>
    </source>
</evidence>
<evidence type="ECO:0000259" key="17">
    <source>
        <dbReference type="SMART" id="SM00918"/>
    </source>
</evidence>
<dbReference type="InterPro" id="IPR028082">
    <property type="entry name" value="Peripla_BP_I"/>
</dbReference>
<evidence type="ECO:0000256" key="6">
    <source>
        <dbReference type="ARBA" id="ARBA00023018"/>
    </source>
</evidence>
<reference evidence="18" key="1">
    <citation type="submission" date="2021-02" db="EMBL/GenBank/DDBJ databases">
        <authorList>
            <person name="Nowell W R."/>
        </authorList>
    </citation>
    <scope>NUCLEOTIDE SEQUENCE</scope>
</reference>
<dbReference type="SMART" id="SM00079">
    <property type="entry name" value="PBPe"/>
    <property type="match status" value="1"/>
</dbReference>
<keyword evidence="3 15" id="KW-0812">Transmembrane</keyword>
<dbReference type="GO" id="GO:0045211">
    <property type="term" value="C:postsynaptic membrane"/>
    <property type="evidence" value="ECO:0007669"/>
    <property type="project" value="UniProtKB-SubCell"/>
</dbReference>
<dbReference type="EMBL" id="CAJNOT010002514">
    <property type="protein sequence ID" value="CAF1322717.1"/>
    <property type="molecule type" value="Genomic_DNA"/>
</dbReference>
<dbReference type="PANTHER" id="PTHR18966">
    <property type="entry name" value="IONOTROPIC GLUTAMATE RECEPTOR"/>
    <property type="match status" value="1"/>
</dbReference>
<feature type="domain" description="Ionotropic glutamate receptor L-glutamate and glycine-binding" evidence="17">
    <location>
        <begin position="550"/>
        <end position="611"/>
    </location>
</feature>
<keyword evidence="1" id="KW-0813">Transport</keyword>
<dbReference type="SMART" id="SM00918">
    <property type="entry name" value="Lig_chan-Glu_bd"/>
    <property type="match status" value="1"/>
</dbReference>
<comment type="subcellular location">
    <subcellularLocation>
        <location evidence="14">Postsynaptic cell membrane</location>
        <topology evidence="14">Multi-pass membrane protein</topology>
    </subcellularLocation>
</comment>
<dbReference type="InterPro" id="IPR019594">
    <property type="entry name" value="Glu/Gly-bd"/>
</dbReference>
<dbReference type="SUPFAM" id="SSF53850">
    <property type="entry name" value="Periplasmic binding protein-like II"/>
    <property type="match status" value="1"/>
</dbReference>
<evidence type="ECO:0000256" key="14">
    <source>
        <dbReference type="ARBA" id="ARBA00034104"/>
    </source>
</evidence>
<evidence type="ECO:0000313" key="19">
    <source>
        <dbReference type="Proteomes" id="UP000663864"/>
    </source>
</evidence>
<evidence type="ECO:0000256" key="11">
    <source>
        <dbReference type="ARBA" id="ARBA00023257"/>
    </source>
</evidence>
<evidence type="ECO:0000313" key="18">
    <source>
        <dbReference type="EMBL" id="CAF1322717.1"/>
    </source>
</evidence>
<evidence type="ECO:0000256" key="4">
    <source>
        <dbReference type="ARBA" id="ARBA00022729"/>
    </source>
</evidence>